<keyword evidence="5" id="KW-1185">Reference proteome</keyword>
<accession>A0A178IEA5</accession>
<sequence>MRVCAFVCLLTAAALHADVRLAPLFQDHAVLQRGKPVPVWGLADPGEAVMVEFKGRSVSATADADGRWRVRLPAMEADAKGARLVVRGKNRLTLDDIVVGDVWLCSGQSNMEWTVENSTQAGEEIASATNPLIREFKIVRAVSEKPLFEGKGQWRPCSKKSVRKFTAVGYFFAREIYENLKVPVGLINSTWGGTRIEFWMSSEALASTKANAGIQARWINRLNSYPGAYKKWEIDNARWEQEQRLASRQGTAFTARRPLPPEGPGSRNMPSGLYNGMINPLVPYGLAGVLWWQGEHSTDRPDWYQELFPVMIKQWRAAFGQGDLPFYYVQLASYEAGNDKTRQQWAFLREAQMVGRNLPNTGMVVSLDIGKERDIHPPDKQVIGRRLACAALAKTYGKTMQWEGPRMERIGRNPRGIRIIFKNAEGLACLDEPVRGFEIAGADHVFREVPARIDGDSVLLDLPQGTVAEAVRYCWWNFTARPMHNAAGFPAEPFRTDKWPMPR</sequence>
<dbReference type="InterPro" id="IPR005181">
    <property type="entry name" value="SASA"/>
</dbReference>
<dbReference type="Gene3D" id="3.40.50.1110">
    <property type="entry name" value="SGNH hydrolase"/>
    <property type="match status" value="1"/>
</dbReference>
<dbReference type="STRING" id="1184151.AW736_22845"/>
<dbReference type="InterPro" id="IPR036514">
    <property type="entry name" value="SGNH_hydro_sf"/>
</dbReference>
<dbReference type="Pfam" id="PF03629">
    <property type="entry name" value="SASA"/>
    <property type="match status" value="2"/>
</dbReference>
<evidence type="ECO:0000313" key="4">
    <source>
        <dbReference type="EMBL" id="OAM87409.1"/>
    </source>
</evidence>
<name>A0A178IEA5_9BACT</name>
<dbReference type="GO" id="GO:0005975">
    <property type="term" value="P:carbohydrate metabolic process"/>
    <property type="evidence" value="ECO:0007669"/>
    <property type="project" value="TreeGrafter"/>
</dbReference>
<feature type="chain" id="PRO_5008088691" description="Sialate O-acetylesterase domain-containing protein" evidence="2">
    <location>
        <begin position="18"/>
        <end position="503"/>
    </location>
</feature>
<evidence type="ECO:0000313" key="5">
    <source>
        <dbReference type="Proteomes" id="UP000078486"/>
    </source>
</evidence>
<evidence type="ECO:0000256" key="1">
    <source>
        <dbReference type="ARBA" id="ARBA00022801"/>
    </source>
</evidence>
<dbReference type="PANTHER" id="PTHR22901:SF0">
    <property type="entry name" value="SIALATE O-ACETYLESTERASE"/>
    <property type="match status" value="1"/>
</dbReference>
<protein>
    <recommendedName>
        <fullName evidence="3">Sialate O-acetylesterase domain-containing protein</fullName>
    </recommendedName>
</protein>
<feature type="domain" description="Sialate O-acetylesterase" evidence="3">
    <location>
        <begin position="100"/>
        <end position="203"/>
    </location>
</feature>
<dbReference type="GO" id="GO:0001681">
    <property type="term" value="F:sialate O-acetylesterase activity"/>
    <property type="evidence" value="ECO:0007669"/>
    <property type="project" value="InterPro"/>
</dbReference>
<evidence type="ECO:0000256" key="2">
    <source>
        <dbReference type="SAM" id="SignalP"/>
    </source>
</evidence>
<dbReference type="AlphaFoldDB" id="A0A178IEA5"/>
<comment type="caution">
    <text evidence="4">The sequence shown here is derived from an EMBL/GenBank/DDBJ whole genome shotgun (WGS) entry which is preliminary data.</text>
</comment>
<gene>
    <name evidence="4" type="ORF">AW736_22845</name>
</gene>
<dbReference type="SUPFAM" id="SSF52266">
    <property type="entry name" value="SGNH hydrolase"/>
    <property type="match status" value="1"/>
</dbReference>
<evidence type="ECO:0000259" key="3">
    <source>
        <dbReference type="Pfam" id="PF03629"/>
    </source>
</evidence>
<dbReference type="InterPro" id="IPR039329">
    <property type="entry name" value="SIAE"/>
</dbReference>
<keyword evidence="1" id="KW-0378">Hydrolase</keyword>
<reference evidence="4 5" key="1">
    <citation type="submission" date="2016-01" db="EMBL/GenBank/DDBJ databases">
        <title>High potential of lignocellulose degradation of a new Verrucomicrobia species.</title>
        <authorList>
            <person name="Wang Y."/>
            <person name="Shi Y."/>
            <person name="Qiu Z."/>
            <person name="Liu S."/>
            <person name="Yang H."/>
        </authorList>
    </citation>
    <scope>NUCLEOTIDE SEQUENCE [LARGE SCALE GENOMIC DNA]</scope>
    <source>
        <strain evidence="4 5">TSB47</strain>
    </source>
</reference>
<proteinExistence type="predicted"/>
<dbReference type="EMBL" id="LRRQ01000171">
    <property type="protein sequence ID" value="OAM87409.1"/>
    <property type="molecule type" value="Genomic_DNA"/>
</dbReference>
<feature type="signal peptide" evidence="2">
    <location>
        <begin position="1"/>
        <end position="17"/>
    </location>
</feature>
<dbReference type="Proteomes" id="UP000078486">
    <property type="component" value="Unassembled WGS sequence"/>
</dbReference>
<dbReference type="PANTHER" id="PTHR22901">
    <property type="entry name" value="SIALATE O-ACETYLESTERASE"/>
    <property type="match status" value="1"/>
</dbReference>
<organism evidence="4 5">
    <name type="scientific">Termitidicoccus mucosus</name>
    <dbReference type="NCBI Taxonomy" id="1184151"/>
    <lineage>
        <taxon>Bacteria</taxon>
        <taxon>Pseudomonadati</taxon>
        <taxon>Verrucomicrobiota</taxon>
        <taxon>Opitutia</taxon>
        <taxon>Opitutales</taxon>
        <taxon>Opitutaceae</taxon>
        <taxon>Termitidicoccus</taxon>
    </lineage>
</organism>
<feature type="domain" description="Sialate O-acetylesterase" evidence="3">
    <location>
        <begin position="285"/>
        <end position="390"/>
    </location>
</feature>
<keyword evidence="2" id="KW-0732">Signal</keyword>